<accession>A0A1H5ZFW0</accession>
<evidence type="ECO:0000313" key="2">
    <source>
        <dbReference type="EMBL" id="SEG34517.1"/>
    </source>
</evidence>
<dbReference type="RefSeq" id="WP_103933487.1">
    <property type="nucleotide sequence ID" value="NZ_FNVA01000004.1"/>
</dbReference>
<dbReference type="Pfam" id="PF18480">
    <property type="entry name" value="DUF5615"/>
    <property type="match status" value="1"/>
</dbReference>
<dbReference type="EMBL" id="FNVA01000004">
    <property type="protein sequence ID" value="SEG34517.1"/>
    <property type="molecule type" value="Genomic_DNA"/>
</dbReference>
<feature type="domain" description="DUF5615" evidence="1">
    <location>
        <begin position="5"/>
        <end position="62"/>
    </location>
</feature>
<organism evidence="2 3">
    <name type="scientific">Bryocella elongata</name>
    <dbReference type="NCBI Taxonomy" id="863522"/>
    <lineage>
        <taxon>Bacteria</taxon>
        <taxon>Pseudomonadati</taxon>
        <taxon>Acidobacteriota</taxon>
        <taxon>Terriglobia</taxon>
        <taxon>Terriglobales</taxon>
        <taxon>Acidobacteriaceae</taxon>
        <taxon>Bryocella</taxon>
    </lineage>
</organism>
<keyword evidence="3" id="KW-1185">Reference proteome</keyword>
<dbReference type="OrthoDB" id="122897at2"/>
<dbReference type="Proteomes" id="UP000236728">
    <property type="component" value="Unassembled WGS sequence"/>
</dbReference>
<reference evidence="2 3" key="1">
    <citation type="submission" date="2016-10" db="EMBL/GenBank/DDBJ databases">
        <authorList>
            <person name="de Groot N.N."/>
        </authorList>
    </citation>
    <scope>NUCLEOTIDE SEQUENCE [LARGE SCALE GENOMIC DNA]</scope>
    <source>
        <strain evidence="2 3">DSM 22489</strain>
    </source>
</reference>
<evidence type="ECO:0000313" key="3">
    <source>
        <dbReference type="Proteomes" id="UP000236728"/>
    </source>
</evidence>
<name>A0A1H5ZFW0_9BACT</name>
<gene>
    <name evidence="2" type="ORF">SAMN05421819_2600</name>
</gene>
<proteinExistence type="predicted"/>
<dbReference type="InterPro" id="IPR041049">
    <property type="entry name" value="DUF5615"/>
</dbReference>
<sequence>MASFKFLLDHDVRHLAKSFPGKQVLMLEDVGLSQHSSDGEIVEAASERGCIIVTNNARDFEKEVPEHIATTSKKAKGCAQVHGLVIVIPPEKFVQEKALSDANGTLTFEGRPIGWKEVSDLCLKVVVSKEKRPMVTKLPRCPYCKFRDEG</sequence>
<dbReference type="AlphaFoldDB" id="A0A1H5ZFW0"/>
<evidence type="ECO:0000259" key="1">
    <source>
        <dbReference type="Pfam" id="PF18480"/>
    </source>
</evidence>
<protein>
    <recommendedName>
        <fullName evidence="1">DUF5615 domain-containing protein</fullName>
    </recommendedName>
</protein>